<keyword evidence="3" id="KW-1185">Reference proteome</keyword>
<dbReference type="Proteomes" id="UP000002601">
    <property type="component" value="Chromosome"/>
</dbReference>
<gene>
    <name evidence="2" type="ordered locus">Desal_2600</name>
</gene>
<feature type="compositionally biased region" description="Polar residues" evidence="1">
    <location>
        <begin position="93"/>
        <end position="106"/>
    </location>
</feature>
<dbReference type="STRING" id="526222.Desal_2600"/>
<dbReference type="KEGG" id="dsa:Desal_2600"/>
<sequence>MPGPVDMPLIISQLANVQKISNSEVTKSGLQQTLMINPEEQEKNKEAQKQIQKTEKDEAAISVRDDSGSKGGQQFKRKRQKKDEEPEEETQTKKSPWSGNIINVKI</sequence>
<evidence type="ECO:0000313" key="3">
    <source>
        <dbReference type="Proteomes" id="UP000002601"/>
    </source>
</evidence>
<dbReference type="eggNOG" id="ENOG5032EMI">
    <property type="taxonomic scope" value="Bacteria"/>
</dbReference>
<dbReference type="EMBL" id="CP001649">
    <property type="protein sequence ID" value="ACS80655.1"/>
    <property type="molecule type" value="Genomic_DNA"/>
</dbReference>
<dbReference type="AlphaFoldDB" id="C6BYP8"/>
<proteinExistence type="predicted"/>
<feature type="region of interest" description="Disordered" evidence="1">
    <location>
        <begin position="36"/>
        <end position="106"/>
    </location>
</feature>
<protein>
    <submittedName>
        <fullName evidence="2">Uncharacterized protein</fullName>
    </submittedName>
</protein>
<dbReference type="HOGENOM" id="CLU_173881_0_0_7"/>
<dbReference type="OrthoDB" id="5459891at2"/>
<feature type="compositionally biased region" description="Basic and acidic residues" evidence="1">
    <location>
        <begin position="40"/>
        <end position="68"/>
    </location>
</feature>
<dbReference type="RefSeq" id="WP_015852471.1">
    <property type="nucleotide sequence ID" value="NC_012881.1"/>
</dbReference>
<name>C6BYP8_MARSD</name>
<evidence type="ECO:0000313" key="2">
    <source>
        <dbReference type="EMBL" id="ACS80655.1"/>
    </source>
</evidence>
<evidence type="ECO:0000256" key="1">
    <source>
        <dbReference type="SAM" id="MobiDB-lite"/>
    </source>
</evidence>
<organism evidence="2 3">
    <name type="scientific">Maridesulfovibrio salexigens (strain ATCC 14822 / DSM 2638 / NCIMB 8403 / VKM B-1763)</name>
    <name type="common">Desulfovibrio salexigens</name>
    <dbReference type="NCBI Taxonomy" id="526222"/>
    <lineage>
        <taxon>Bacteria</taxon>
        <taxon>Pseudomonadati</taxon>
        <taxon>Thermodesulfobacteriota</taxon>
        <taxon>Desulfovibrionia</taxon>
        <taxon>Desulfovibrionales</taxon>
        <taxon>Desulfovibrionaceae</taxon>
        <taxon>Maridesulfovibrio</taxon>
    </lineage>
</organism>
<accession>C6BYP8</accession>
<reference evidence="2 3" key="1">
    <citation type="submission" date="2009-06" db="EMBL/GenBank/DDBJ databases">
        <title>Complete sequence of Desulfovibrio salexigens DSM 2638.</title>
        <authorList>
            <consortium name="US DOE Joint Genome Institute"/>
            <person name="Lucas S."/>
            <person name="Copeland A."/>
            <person name="Lapidus A."/>
            <person name="Glavina del Rio T."/>
            <person name="Tice H."/>
            <person name="Bruce D."/>
            <person name="Goodwin L."/>
            <person name="Pitluck S."/>
            <person name="Munk A.C."/>
            <person name="Brettin T."/>
            <person name="Detter J.C."/>
            <person name="Han C."/>
            <person name="Tapia R."/>
            <person name="Larimer F."/>
            <person name="Land M."/>
            <person name="Hauser L."/>
            <person name="Kyrpides N."/>
            <person name="Anderson I."/>
            <person name="Wall J.D."/>
            <person name="Arkin A.P."/>
            <person name="Dehal P."/>
            <person name="Chivian D."/>
            <person name="Giles B."/>
            <person name="Hazen T.C."/>
        </authorList>
    </citation>
    <scope>NUCLEOTIDE SEQUENCE [LARGE SCALE GENOMIC DNA]</scope>
    <source>
        <strain evidence="3">ATCC 14822 / DSM 2638 / NCIMB 8403 / VKM B-1763</strain>
    </source>
</reference>